<dbReference type="RefSeq" id="WP_123641505.1">
    <property type="nucleotide sequence ID" value="NZ_ML119083.1"/>
</dbReference>
<name>A0A3N2R6C7_9RHOB</name>
<proteinExistence type="predicted"/>
<sequence>MVRYVIETAPDRTELEVLCRVEHVVSVSRHGLRATASKRPIAMRLRGEVVVLRQPGIGSADRRAIEESFGALSG</sequence>
<protein>
    <submittedName>
        <fullName evidence="1">Uncharacterized protein</fullName>
    </submittedName>
</protein>
<evidence type="ECO:0000313" key="1">
    <source>
        <dbReference type="EMBL" id="ROU02953.1"/>
    </source>
</evidence>
<accession>A0A3N2R6C7</accession>
<evidence type="ECO:0000313" key="2">
    <source>
        <dbReference type="Proteomes" id="UP000268016"/>
    </source>
</evidence>
<keyword evidence="2" id="KW-1185">Reference proteome</keyword>
<dbReference type="Proteomes" id="UP000268016">
    <property type="component" value="Unassembled WGS sequence"/>
</dbReference>
<comment type="caution">
    <text evidence="1">The sequence shown here is derived from an EMBL/GenBank/DDBJ whole genome shotgun (WGS) entry which is preliminary data.</text>
</comment>
<organism evidence="1 2">
    <name type="scientific">Histidinibacterium lentulum</name>
    <dbReference type="NCBI Taxonomy" id="2480588"/>
    <lineage>
        <taxon>Bacteria</taxon>
        <taxon>Pseudomonadati</taxon>
        <taxon>Pseudomonadota</taxon>
        <taxon>Alphaproteobacteria</taxon>
        <taxon>Rhodobacterales</taxon>
        <taxon>Paracoccaceae</taxon>
        <taxon>Histidinibacterium</taxon>
    </lineage>
</organism>
<dbReference type="AlphaFoldDB" id="A0A3N2R6C7"/>
<reference evidence="1 2" key="1">
    <citation type="submission" date="2018-10" db="EMBL/GenBank/DDBJ databases">
        <title>Histidinibacterium lentulum gen. nov., sp. nov., a marine bacterium from the culture broth of Picochlorum sp. 122.</title>
        <authorList>
            <person name="Wang G."/>
        </authorList>
    </citation>
    <scope>NUCLEOTIDE SEQUENCE [LARGE SCALE GENOMIC DNA]</scope>
    <source>
        <strain evidence="1 2">B17</strain>
    </source>
</reference>
<gene>
    <name evidence="1" type="ORF">EAT49_06545</name>
</gene>
<dbReference type="EMBL" id="RDRB01000003">
    <property type="protein sequence ID" value="ROU02953.1"/>
    <property type="molecule type" value="Genomic_DNA"/>
</dbReference>